<dbReference type="GO" id="GO:0016788">
    <property type="term" value="F:hydrolase activity, acting on ester bonds"/>
    <property type="evidence" value="ECO:0007669"/>
    <property type="project" value="InterPro"/>
</dbReference>
<comment type="caution">
    <text evidence="2">The sequence shown here is derived from an EMBL/GenBank/DDBJ whole genome shotgun (WGS) entry which is preliminary data.</text>
</comment>
<dbReference type="EMBL" id="QZKI01000040">
    <property type="protein sequence ID" value="RJP72738.1"/>
    <property type="molecule type" value="Genomic_DNA"/>
</dbReference>
<feature type="signal peptide" evidence="1">
    <location>
        <begin position="1"/>
        <end position="25"/>
    </location>
</feature>
<organism evidence="2 3">
    <name type="scientific">Candidatus Abyssobacteria bacterium SURF_17</name>
    <dbReference type="NCBI Taxonomy" id="2093361"/>
    <lineage>
        <taxon>Bacteria</taxon>
        <taxon>Pseudomonadati</taxon>
        <taxon>Candidatus Hydrogenedentota</taxon>
        <taxon>Candidatus Abyssobacteria</taxon>
    </lineage>
</organism>
<sequence>MRCAPFTAALTLLFVLQLSAGDAFAVVTTKNALPLHKSEPPMQTHQYITGEAARIWPGTNGQELITQPDWTAFFDGSHHEIWDYIGARTEYYNVPVDNPTIHDGIVTYGGRHAGVVIKSILWTPPTTSRDMPYSQYDASAFNTSDPFADPLDNDDGSQRADGNLTAGSWPWVGNDIIEGAHEEDLFFLHAAFQILYDMYGDAAFNPANDYLQDEFYNGVDYDAAEAFYHHLWRRTSHNDSDIYMMGVSWRNCQSSWDEVGVMPDIYNAHPSPIQIAEGYWQLALDYYLGQNGKVQNQPLAYYFLGRIAHLLADMAVPAHAHCDPHSPVWPDSYEVFMGDTEIYAQYTSNTVPLFDASGNVTGSEPWSYALGDWPYKSFDYVRTQIPGTKWDPSQSNAQIARDKWDSQTDLFHLFWCTAEIADNFDSDSANGEVDNGTVSAGGYTEYELRVIADALMPQAMISLAELYKLFWDAVNVVPPAPPVPDIKANGSDGPITVSPGAPLSITIALDAGDSVGQNADWWVVAQTPRGYFSYRYQTGWRKGIYFYVQTPLADMASTEVWTDLPPHGTGAYTLYFGVDNDADGKLDQTWVDSVSINCTTAPSGARRR</sequence>
<keyword evidence="1" id="KW-0732">Signal</keyword>
<reference evidence="2 3" key="1">
    <citation type="journal article" date="2017" name="ISME J.">
        <title>Energy and carbon metabolisms in a deep terrestrial subsurface fluid microbial community.</title>
        <authorList>
            <person name="Momper L."/>
            <person name="Jungbluth S.P."/>
            <person name="Lee M.D."/>
            <person name="Amend J.P."/>
        </authorList>
    </citation>
    <scope>NUCLEOTIDE SEQUENCE [LARGE SCALE GENOMIC DNA]</scope>
    <source>
        <strain evidence="2">SURF_17</strain>
    </source>
</reference>
<dbReference type="InterPro" id="IPR008947">
    <property type="entry name" value="PLipase_C/P1_nuclease_dom_sf"/>
</dbReference>
<accession>A0A419F2R0</accession>
<protein>
    <recommendedName>
        <fullName evidence="4">Phospholipase C</fullName>
    </recommendedName>
</protein>
<evidence type="ECO:0000256" key="1">
    <source>
        <dbReference type="SAM" id="SignalP"/>
    </source>
</evidence>
<feature type="chain" id="PRO_5019109151" description="Phospholipase C" evidence="1">
    <location>
        <begin position="26"/>
        <end position="608"/>
    </location>
</feature>
<evidence type="ECO:0008006" key="4">
    <source>
        <dbReference type="Google" id="ProtNLM"/>
    </source>
</evidence>
<gene>
    <name evidence="2" type="ORF">C4532_05525</name>
</gene>
<evidence type="ECO:0000313" key="3">
    <source>
        <dbReference type="Proteomes" id="UP000285961"/>
    </source>
</evidence>
<dbReference type="AlphaFoldDB" id="A0A419F2R0"/>
<dbReference type="Proteomes" id="UP000285961">
    <property type="component" value="Unassembled WGS sequence"/>
</dbReference>
<proteinExistence type="predicted"/>
<evidence type="ECO:0000313" key="2">
    <source>
        <dbReference type="EMBL" id="RJP72738.1"/>
    </source>
</evidence>
<dbReference type="Gene3D" id="1.10.575.10">
    <property type="entry name" value="P1 Nuclease"/>
    <property type="match status" value="1"/>
</dbReference>
<name>A0A419F2R0_9BACT</name>